<dbReference type="InterPro" id="IPR052917">
    <property type="entry name" value="Stress-Dev_Protein"/>
</dbReference>
<comment type="caution">
    <text evidence="2">The sequence shown here is derived from an EMBL/GenBank/DDBJ whole genome shotgun (WGS) entry which is preliminary data.</text>
</comment>
<proteinExistence type="predicted"/>
<sequence length="162" mass="18214">MKNEKNIAILKDMAESVRTCMFTTFSAHDGFGSRPMGTAKIEDDGSLWFYTNEYSPKIKEISKDDQVLLAYSDPGKNTYLTVKGKAELVDDAVRKEAYFSPFIKAWFPDGIEDPRLILIKVTPEEAEYWDASASKIVVLFSMLKAVVTGDTPDLGKHDTIKF</sequence>
<feature type="domain" description="General stress protein FMN-binding split barrel" evidence="1">
    <location>
        <begin position="8"/>
        <end position="153"/>
    </location>
</feature>
<dbReference type="Pfam" id="PF16242">
    <property type="entry name" value="Pyrid_ox_like"/>
    <property type="match status" value="1"/>
</dbReference>
<dbReference type="OrthoDB" id="1432662at2"/>
<evidence type="ECO:0000313" key="3">
    <source>
        <dbReference type="Proteomes" id="UP000031246"/>
    </source>
</evidence>
<dbReference type="EMBL" id="JSYN01000023">
    <property type="protein sequence ID" value="KIA92114.1"/>
    <property type="molecule type" value="Genomic_DNA"/>
</dbReference>
<keyword evidence="3" id="KW-1185">Reference proteome</keyword>
<dbReference type="Proteomes" id="UP000031246">
    <property type="component" value="Unassembled WGS sequence"/>
</dbReference>
<reference evidence="2 3" key="1">
    <citation type="submission" date="2014-10" db="EMBL/GenBank/DDBJ databases">
        <title>Pedobacter Kyungheensis.</title>
        <authorList>
            <person name="Anderson B.M."/>
            <person name="Newman J.D."/>
        </authorList>
    </citation>
    <scope>NUCLEOTIDE SEQUENCE [LARGE SCALE GENOMIC DNA]</scope>
    <source>
        <strain evidence="2 3">KACC 16221</strain>
    </source>
</reference>
<evidence type="ECO:0000259" key="1">
    <source>
        <dbReference type="Pfam" id="PF16242"/>
    </source>
</evidence>
<accession>A0A0C1FWA0</accession>
<protein>
    <submittedName>
        <fullName evidence="2">Pyridoxamine 5'-phosphate oxidase</fullName>
    </submittedName>
</protein>
<dbReference type="InterPro" id="IPR038725">
    <property type="entry name" value="YdaG_split_barrel_FMN-bd"/>
</dbReference>
<name>A0A0C1FWA0_9SPHI</name>
<gene>
    <name evidence="2" type="ORF">OC25_18715</name>
</gene>
<dbReference type="PANTHER" id="PTHR34818:SF1">
    <property type="entry name" value="PROTEIN BLI-3"/>
    <property type="match status" value="1"/>
</dbReference>
<dbReference type="SUPFAM" id="SSF50475">
    <property type="entry name" value="FMN-binding split barrel"/>
    <property type="match status" value="1"/>
</dbReference>
<dbReference type="InterPro" id="IPR012349">
    <property type="entry name" value="Split_barrel_FMN-bd"/>
</dbReference>
<dbReference type="PANTHER" id="PTHR34818">
    <property type="entry name" value="PROTEIN BLI-3"/>
    <property type="match status" value="1"/>
</dbReference>
<dbReference type="RefSeq" id="WP_039479188.1">
    <property type="nucleotide sequence ID" value="NZ_JSYN01000023.1"/>
</dbReference>
<evidence type="ECO:0000313" key="2">
    <source>
        <dbReference type="EMBL" id="KIA92114.1"/>
    </source>
</evidence>
<dbReference type="AlphaFoldDB" id="A0A0C1FWA0"/>
<dbReference type="Gene3D" id="2.30.110.10">
    <property type="entry name" value="Electron Transport, Fmn-binding Protein, Chain A"/>
    <property type="match status" value="1"/>
</dbReference>
<organism evidence="2 3">
    <name type="scientific">Pedobacter kyungheensis</name>
    <dbReference type="NCBI Taxonomy" id="1069985"/>
    <lineage>
        <taxon>Bacteria</taxon>
        <taxon>Pseudomonadati</taxon>
        <taxon>Bacteroidota</taxon>
        <taxon>Sphingobacteriia</taxon>
        <taxon>Sphingobacteriales</taxon>
        <taxon>Sphingobacteriaceae</taxon>
        <taxon>Pedobacter</taxon>
    </lineage>
</organism>